<dbReference type="SUPFAM" id="SSF143791">
    <property type="entry name" value="DUSP-like"/>
    <property type="match status" value="1"/>
</dbReference>
<keyword evidence="5" id="KW-0378">Hydrolase</keyword>
<evidence type="ECO:0000256" key="6">
    <source>
        <dbReference type="SAM" id="MobiDB-lite"/>
    </source>
</evidence>
<evidence type="ECO:0000313" key="8">
    <source>
        <dbReference type="Proteomes" id="UP000515152"/>
    </source>
</evidence>
<dbReference type="InterPro" id="IPR035927">
    <property type="entry name" value="DUSP-like_sf"/>
</dbReference>
<dbReference type="Pfam" id="PF14836">
    <property type="entry name" value="Ubiquitin_3"/>
    <property type="match status" value="1"/>
</dbReference>
<dbReference type="InterPro" id="IPR028135">
    <property type="entry name" value="Ub_USP-typ"/>
</dbReference>
<dbReference type="Pfam" id="PF06337">
    <property type="entry name" value="DUSP"/>
    <property type="match status" value="1"/>
</dbReference>
<dbReference type="FunFam" id="3.30.2230.10:FF:000003">
    <property type="entry name" value="ubiquitin carboxyl-terminal hydrolase 15 isoform X1"/>
    <property type="match status" value="1"/>
</dbReference>
<evidence type="ECO:0000256" key="5">
    <source>
        <dbReference type="ARBA" id="ARBA00022807"/>
    </source>
</evidence>
<comment type="catalytic activity">
    <reaction evidence="1">
        <text>Thiol-dependent hydrolysis of ester, thioester, amide, peptide and isopeptide bonds formed by the C-terminal Gly of ubiquitin (a 76-residue protein attached to proteins as an intracellular targeting signal).</text>
        <dbReference type="EC" id="3.4.19.12"/>
    </reaction>
</comment>
<dbReference type="Gene3D" id="3.10.20.90">
    <property type="entry name" value="Phosphatidylinositol 3-kinase Catalytic Subunit, Chain A, domain 1"/>
    <property type="match status" value="1"/>
</dbReference>
<keyword evidence="3" id="KW-0645">Protease</keyword>
<feature type="domain" description="DUSP" evidence="7">
    <location>
        <begin position="27"/>
        <end position="138"/>
    </location>
</feature>
<evidence type="ECO:0000259" key="7">
    <source>
        <dbReference type="PROSITE" id="PS51283"/>
    </source>
</evidence>
<dbReference type="OrthoDB" id="265776at2759"/>
<evidence type="ECO:0000256" key="3">
    <source>
        <dbReference type="ARBA" id="ARBA00022670"/>
    </source>
</evidence>
<dbReference type="KEGG" id="char:116224099"/>
<evidence type="ECO:0000256" key="4">
    <source>
        <dbReference type="ARBA" id="ARBA00022786"/>
    </source>
</evidence>
<feature type="region of interest" description="Disordered" evidence="6">
    <location>
        <begin position="1"/>
        <end position="31"/>
    </location>
</feature>
<gene>
    <name evidence="9" type="primary">LOC116224099</name>
</gene>
<keyword evidence="8" id="KW-1185">Reference proteome</keyword>
<dbReference type="SMART" id="SM00695">
    <property type="entry name" value="DUSP"/>
    <property type="match status" value="1"/>
</dbReference>
<evidence type="ECO:0000313" key="9">
    <source>
        <dbReference type="RefSeq" id="XP_031438711.1"/>
    </source>
</evidence>
<evidence type="ECO:0000256" key="2">
    <source>
        <dbReference type="ARBA" id="ARBA00012759"/>
    </source>
</evidence>
<proteinExistence type="predicted"/>
<name>A0A6P8GM81_CLUHA</name>
<reference evidence="9" key="1">
    <citation type="submission" date="2025-08" db="UniProtKB">
        <authorList>
            <consortium name="RefSeq"/>
        </authorList>
    </citation>
    <scope>IDENTIFICATION</scope>
</reference>
<protein>
    <recommendedName>
        <fullName evidence="2">ubiquitinyl hydrolase 1</fullName>
        <ecNumber evidence="2">3.4.19.12</ecNumber>
    </recommendedName>
</protein>
<dbReference type="RefSeq" id="XP_031438711.1">
    <property type="nucleotide sequence ID" value="XM_031582851.2"/>
</dbReference>
<dbReference type="EC" id="3.4.19.12" evidence="2"/>
<dbReference type="Gene3D" id="3.30.2230.10">
    <property type="entry name" value="DUSP-like"/>
    <property type="match status" value="1"/>
</dbReference>
<dbReference type="GeneID" id="116224099"/>
<dbReference type="InterPro" id="IPR006615">
    <property type="entry name" value="Pept_C19_DUSP"/>
</dbReference>
<dbReference type="AlphaFoldDB" id="A0A6P8GM81"/>
<keyword evidence="5" id="KW-0788">Thiol protease</keyword>
<dbReference type="PROSITE" id="PS51283">
    <property type="entry name" value="DUSP"/>
    <property type="match status" value="1"/>
</dbReference>
<evidence type="ECO:0000256" key="1">
    <source>
        <dbReference type="ARBA" id="ARBA00000707"/>
    </source>
</evidence>
<dbReference type="GO" id="GO:0006508">
    <property type="term" value="P:proteolysis"/>
    <property type="evidence" value="ECO:0007669"/>
    <property type="project" value="UniProtKB-KW"/>
</dbReference>
<sequence>MAEGGGPDSGNAADADPEPVPAQIPAPSTECQKQTIGALLKTTFRKGDEWDLIDSRWFKQWKKYVDFDRSDMYTVGEQSLYPGPIDNSGLFSDDDTQTLKEHLIDELDYVLMPTEAWTKLVSWYGCLEGQKPIVRKVVVYGIFVKHCKVEVYLLELNLCENNNMDNVVTRHFSRADTIGTIEKEMRSLFDIPTEKETRLWVKRMSSTYEQLNKPDSTVHNAGLFQGQVLVIERKNEDGTWPRQNAHIKSTPSGVS</sequence>
<dbReference type="GO" id="GO:0004843">
    <property type="term" value="F:cysteine-type deubiquitinase activity"/>
    <property type="evidence" value="ECO:0007669"/>
    <property type="project" value="UniProtKB-EC"/>
</dbReference>
<dbReference type="Proteomes" id="UP000515152">
    <property type="component" value="Chromosome 16"/>
</dbReference>
<organism evidence="8 9">
    <name type="scientific">Clupea harengus</name>
    <name type="common">Atlantic herring</name>
    <dbReference type="NCBI Taxonomy" id="7950"/>
    <lineage>
        <taxon>Eukaryota</taxon>
        <taxon>Metazoa</taxon>
        <taxon>Chordata</taxon>
        <taxon>Craniata</taxon>
        <taxon>Vertebrata</taxon>
        <taxon>Euteleostomi</taxon>
        <taxon>Actinopterygii</taxon>
        <taxon>Neopterygii</taxon>
        <taxon>Teleostei</taxon>
        <taxon>Clupei</taxon>
        <taxon>Clupeiformes</taxon>
        <taxon>Clupeoidei</taxon>
        <taxon>Clupeidae</taxon>
        <taxon>Clupea</taxon>
    </lineage>
</organism>
<accession>A0A6P8GM81</accession>
<keyword evidence="4" id="KW-0833">Ubl conjugation pathway</keyword>